<reference evidence="1 2" key="1">
    <citation type="submission" date="2018-10" db="EMBL/GenBank/DDBJ databases">
        <title>A high-quality apple genome assembly.</title>
        <authorList>
            <person name="Hu J."/>
        </authorList>
    </citation>
    <scope>NUCLEOTIDE SEQUENCE [LARGE SCALE GENOMIC DNA]</scope>
    <source>
        <strain evidence="2">cv. HFTH1</strain>
        <tissue evidence="1">Young leaf</tissue>
    </source>
</reference>
<name>A0A498JWX8_MALDO</name>
<dbReference type="EMBL" id="RDQH01000331">
    <property type="protein sequence ID" value="RXH97701.1"/>
    <property type="molecule type" value="Genomic_DNA"/>
</dbReference>
<gene>
    <name evidence="1" type="ORF">DVH24_010026</name>
</gene>
<protein>
    <submittedName>
        <fullName evidence="1">Uncharacterized protein</fullName>
    </submittedName>
</protein>
<accession>A0A498JWX8</accession>
<comment type="caution">
    <text evidence="1">The sequence shown here is derived from an EMBL/GenBank/DDBJ whole genome shotgun (WGS) entry which is preliminary data.</text>
</comment>
<dbReference type="Proteomes" id="UP000290289">
    <property type="component" value="Chromosome 5"/>
</dbReference>
<keyword evidence="2" id="KW-1185">Reference proteome</keyword>
<dbReference type="AlphaFoldDB" id="A0A498JWX8"/>
<proteinExistence type="predicted"/>
<organism evidence="1 2">
    <name type="scientific">Malus domestica</name>
    <name type="common">Apple</name>
    <name type="synonym">Pyrus malus</name>
    <dbReference type="NCBI Taxonomy" id="3750"/>
    <lineage>
        <taxon>Eukaryota</taxon>
        <taxon>Viridiplantae</taxon>
        <taxon>Streptophyta</taxon>
        <taxon>Embryophyta</taxon>
        <taxon>Tracheophyta</taxon>
        <taxon>Spermatophyta</taxon>
        <taxon>Magnoliopsida</taxon>
        <taxon>eudicotyledons</taxon>
        <taxon>Gunneridae</taxon>
        <taxon>Pentapetalae</taxon>
        <taxon>rosids</taxon>
        <taxon>fabids</taxon>
        <taxon>Rosales</taxon>
        <taxon>Rosaceae</taxon>
        <taxon>Amygdaloideae</taxon>
        <taxon>Maleae</taxon>
        <taxon>Malus</taxon>
    </lineage>
</organism>
<dbReference type="STRING" id="3750.A0A498JWX8"/>
<evidence type="ECO:0000313" key="2">
    <source>
        <dbReference type="Proteomes" id="UP000290289"/>
    </source>
</evidence>
<sequence>MKLGEKGKIFRRPLPQRGPVQFAKENPFATNLPQLKVKNQEEAHDEHWAGDYGGPMFLLPGLNEDGKWALCIWRAKYHEVYEF</sequence>
<evidence type="ECO:0000313" key="1">
    <source>
        <dbReference type="EMBL" id="RXH97701.1"/>
    </source>
</evidence>